<dbReference type="eggNOG" id="COG0517">
    <property type="taxonomic scope" value="Bacteria"/>
</dbReference>
<evidence type="ECO:0000256" key="2">
    <source>
        <dbReference type="PROSITE-ProRule" id="PRU00703"/>
    </source>
</evidence>
<dbReference type="CDD" id="cd17775">
    <property type="entry name" value="CBS_pair_bact_arch"/>
    <property type="match status" value="1"/>
</dbReference>
<protein>
    <submittedName>
        <fullName evidence="4">CBS domain protein</fullName>
    </submittedName>
</protein>
<dbReference type="STRING" id="1255043.TVNIR_0433"/>
<dbReference type="Pfam" id="PF00571">
    <property type="entry name" value="CBS"/>
    <property type="match status" value="2"/>
</dbReference>
<dbReference type="AlphaFoldDB" id="L0DT03"/>
<dbReference type="SUPFAM" id="SSF54631">
    <property type="entry name" value="CBS-domain pair"/>
    <property type="match status" value="1"/>
</dbReference>
<feature type="domain" description="CBS" evidence="3">
    <location>
        <begin position="1"/>
        <end position="55"/>
    </location>
</feature>
<evidence type="ECO:0000313" key="5">
    <source>
        <dbReference type="Proteomes" id="UP000010809"/>
    </source>
</evidence>
<organism evidence="4 5">
    <name type="scientific">Thioalkalivibrio nitratireducens (strain DSM 14787 / UNIQEM 213 / ALEN2)</name>
    <dbReference type="NCBI Taxonomy" id="1255043"/>
    <lineage>
        <taxon>Bacteria</taxon>
        <taxon>Pseudomonadati</taxon>
        <taxon>Pseudomonadota</taxon>
        <taxon>Gammaproteobacteria</taxon>
        <taxon>Chromatiales</taxon>
        <taxon>Ectothiorhodospiraceae</taxon>
        <taxon>Thioalkalivibrio</taxon>
    </lineage>
</organism>
<dbReference type="PANTHER" id="PTHR48108">
    <property type="entry name" value="CBS DOMAIN-CONTAINING PROTEIN CBSX2, CHLOROPLASTIC"/>
    <property type="match status" value="1"/>
</dbReference>
<dbReference type="PATRIC" id="fig|1255043.3.peg.435"/>
<keyword evidence="5" id="KW-1185">Reference proteome</keyword>
<dbReference type="Proteomes" id="UP000010809">
    <property type="component" value="Chromosome"/>
</dbReference>
<dbReference type="SMART" id="SM00116">
    <property type="entry name" value="CBS"/>
    <property type="match status" value="2"/>
</dbReference>
<evidence type="ECO:0000256" key="1">
    <source>
        <dbReference type="ARBA" id="ARBA00022737"/>
    </source>
</evidence>
<dbReference type="InterPro" id="IPR000644">
    <property type="entry name" value="CBS_dom"/>
</dbReference>
<accession>L0DT03</accession>
<dbReference type="InterPro" id="IPR046342">
    <property type="entry name" value="CBS_dom_sf"/>
</dbReference>
<feature type="domain" description="CBS" evidence="3">
    <location>
        <begin position="64"/>
        <end position="124"/>
    </location>
</feature>
<keyword evidence="2" id="KW-0129">CBS domain</keyword>
<proteinExistence type="predicted"/>
<dbReference type="InterPro" id="IPR051462">
    <property type="entry name" value="CBS_domain-containing"/>
</dbReference>
<dbReference type="HOGENOM" id="CLU_040681_12_0_6"/>
<dbReference type="KEGG" id="tni:TVNIR_0433"/>
<reference evidence="4" key="1">
    <citation type="submission" date="2015-12" db="EMBL/GenBank/DDBJ databases">
        <authorList>
            <person name="Tikhonova T.V."/>
            <person name="Pavlov A.R."/>
            <person name="Beletsky A.V."/>
            <person name="Mardanov A.V."/>
            <person name="Sorokin D.Y."/>
            <person name="Ravin N.V."/>
            <person name="Popov V.O."/>
        </authorList>
    </citation>
    <scope>NUCLEOTIDE SEQUENCE</scope>
    <source>
        <strain evidence="4">DSM 14787</strain>
    </source>
</reference>
<gene>
    <name evidence="4" type="ordered locus">TVNIR_0433</name>
</gene>
<dbReference type="Gene3D" id="3.10.580.10">
    <property type="entry name" value="CBS-domain"/>
    <property type="match status" value="1"/>
</dbReference>
<dbReference type="PROSITE" id="PS51371">
    <property type="entry name" value="CBS"/>
    <property type="match status" value="2"/>
</dbReference>
<name>L0DT03_THIND</name>
<evidence type="ECO:0000259" key="3">
    <source>
        <dbReference type="PROSITE" id="PS51371"/>
    </source>
</evidence>
<evidence type="ECO:0000313" key="4">
    <source>
        <dbReference type="EMBL" id="AGA32138.1"/>
    </source>
</evidence>
<keyword evidence="1" id="KW-0677">Repeat</keyword>
<dbReference type="PANTHER" id="PTHR48108:SF26">
    <property type="entry name" value="CBS DOMAIN-CONTAINING PROTEIN DDB_G0289609"/>
    <property type="match status" value="1"/>
</dbReference>
<sequence>MIQDDESVQVAAELMRRHHVGDVVLYREEGGRRIPTGIITDRDLVVEVLVPGLDPTTLAVRDIVTSPLSVARTDDSLFDALERMRAKAIRRLPVVDADGALAGILTMDDVIGLFTELQGRLWAVVERQREHEQRRRP</sequence>
<dbReference type="EMBL" id="CP003989">
    <property type="protein sequence ID" value="AGA32138.1"/>
    <property type="molecule type" value="Genomic_DNA"/>
</dbReference>